<dbReference type="PIRSF" id="PIRSF033096">
    <property type="entry name" value="PPPtase_5"/>
    <property type="match status" value="1"/>
</dbReference>
<comment type="similarity">
    <text evidence="7">Belongs to the PPP phosphatase family.</text>
</comment>
<proteinExistence type="inferred from homology"/>
<dbReference type="InterPro" id="IPR029052">
    <property type="entry name" value="Metallo-depent_PP-like"/>
</dbReference>
<dbReference type="SMART" id="SM00156">
    <property type="entry name" value="PP2Ac"/>
    <property type="match status" value="1"/>
</dbReference>
<protein>
    <recommendedName>
        <fullName evidence="7">Serine/threonine-protein phosphatase</fullName>
        <ecNumber evidence="7">3.1.3.16</ecNumber>
    </recommendedName>
</protein>
<dbReference type="Gene3D" id="3.60.21.10">
    <property type="match status" value="1"/>
</dbReference>
<dbReference type="EMBL" id="OU963868">
    <property type="protein sequence ID" value="CAH0393615.1"/>
    <property type="molecule type" value="Genomic_DNA"/>
</dbReference>
<feature type="domain" description="Serine/threonine specific protein phosphatases" evidence="8">
    <location>
        <begin position="190"/>
        <end position="195"/>
    </location>
</feature>
<dbReference type="Pfam" id="PF00149">
    <property type="entry name" value="Metallophos"/>
    <property type="match status" value="2"/>
</dbReference>
<evidence type="ECO:0000259" key="8">
    <source>
        <dbReference type="PROSITE" id="PS00125"/>
    </source>
</evidence>
<dbReference type="InterPro" id="IPR004843">
    <property type="entry name" value="Calcineurin-like_PHP"/>
</dbReference>
<dbReference type="EC" id="3.1.3.16" evidence="7"/>
<dbReference type="PROSITE" id="PS00125">
    <property type="entry name" value="SER_THR_PHOSPHATASE"/>
    <property type="match status" value="1"/>
</dbReference>
<evidence type="ECO:0000313" key="10">
    <source>
        <dbReference type="Proteomes" id="UP001152759"/>
    </source>
</evidence>
<evidence type="ECO:0000256" key="6">
    <source>
        <dbReference type="PIRSR" id="PIRSR033096-1"/>
    </source>
</evidence>
<keyword evidence="10" id="KW-1185">Reference proteome</keyword>
<evidence type="ECO:0000256" key="5">
    <source>
        <dbReference type="ARBA" id="ARBA00023211"/>
    </source>
</evidence>
<dbReference type="Proteomes" id="UP001152759">
    <property type="component" value="Chromosome 7"/>
</dbReference>
<dbReference type="Pfam" id="PF08321">
    <property type="entry name" value="PPP5"/>
    <property type="match status" value="1"/>
</dbReference>
<dbReference type="InterPro" id="IPR013235">
    <property type="entry name" value="PPP_dom"/>
</dbReference>
<evidence type="ECO:0000256" key="7">
    <source>
        <dbReference type="RuleBase" id="RU004273"/>
    </source>
</evidence>
<dbReference type="SUPFAM" id="SSF56300">
    <property type="entry name" value="Metallo-dependent phosphatases"/>
    <property type="match status" value="1"/>
</dbReference>
<dbReference type="AlphaFoldDB" id="A0A9P0AKA4"/>
<feature type="active site" description="Proton donor/acceptor" evidence="6">
    <location>
        <position position="194"/>
    </location>
</feature>
<evidence type="ECO:0000256" key="1">
    <source>
        <dbReference type="ARBA" id="ARBA00001936"/>
    </source>
</evidence>
<reference evidence="9" key="1">
    <citation type="submission" date="2021-12" db="EMBL/GenBank/DDBJ databases">
        <authorList>
            <person name="King R."/>
        </authorList>
    </citation>
    <scope>NUCLEOTIDE SEQUENCE</scope>
</reference>
<dbReference type="PANTHER" id="PTHR45668:SF3">
    <property type="entry name" value="SERINE_THREONINE-PROTEIN PHOSPHATASE RDGC"/>
    <property type="match status" value="1"/>
</dbReference>
<evidence type="ECO:0000256" key="3">
    <source>
        <dbReference type="ARBA" id="ARBA00022737"/>
    </source>
</evidence>
<comment type="cofactor">
    <cofactor evidence="1">
        <name>Mn(2+)</name>
        <dbReference type="ChEBI" id="CHEBI:29035"/>
    </cofactor>
</comment>
<keyword evidence="5" id="KW-0464">Manganese</keyword>
<comment type="catalytic activity">
    <reaction evidence="7">
        <text>O-phospho-L-threonyl-[protein] + H2O = L-threonyl-[protein] + phosphate</text>
        <dbReference type="Rhea" id="RHEA:47004"/>
        <dbReference type="Rhea" id="RHEA-COMP:11060"/>
        <dbReference type="Rhea" id="RHEA-COMP:11605"/>
        <dbReference type="ChEBI" id="CHEBI:15377"/>
        <dbReference type="ChEBI" id="CHEBI:30013"/>
        <dbReference type="ChEBI" id="CHEBI:43474"/>
        <dbReference type="ChEBI" id="CHEBI:61977"/>
        <dbReference type="EC" id="3.1.3.16"/>
    </reaction>
</comment>
<dbReference type="PANTHER" id="PTHR45668">
    <property type="entry name" value="SERINE/THREONINE-PROTEIN PHOSPHATASE 5-RELATED"/>
    <property type="match status" value="1"/>
</dbReference>
<dbReference type="PRINTS" id="PR00114">
    <property type="entry name" value="STPHPHTASE"/>
</dbReference>
<evidence type="ECO:0000313" key="9">
    <source>
        <dbReference type="EMBL" id="CAH0393615.1"/>
    </source>
</evidence>
<accession>A0A9P0AKA4</accession>
<dbReference type="InterPro" id="IPR051134">
    <property type="entry name" value="PPP_phosphatase"/>
</dbReference>
<organism evidence="9 10">
    <name type="scientific">Bemisia tabaci</name>
    <name type="common">Sweetpotato whitefly</name>
    <name type="synonym">Aleurodes tabaci</name>
    <dbReference type="NCBI Taxonomy" id="7038"/>
    <lineage>
        <taxon>Eukaryota</taxon>
        <taxon>Metazoa</taxon>
        <taxon>Ecdysozoa</taxon>
        <taxon>Arthropoda</taxon>
        <taxon>Hexapoda</taxon>
        <taxon>Insecta</taxon>
        <taxon>Pterygota</taxon>
        <taxon>Neoptera</taxon>
        <taxon>Paraneoptera</taxon>
        <taxon>Hemiptera</taxon>
        <taxon>Sternorrhyncha</taxon>
        <taxon>Aleyrodoidea</taxon>
        <taxon>Aleyrodidae</taxon>
        <taxon>Aleyrodinae</taxon>
        <taxon>Bemisia</taxon>
    </lineage>
</organism>
<name>A0A9P0AKA4_BEMTA</name>
<sequence>MFVRTFHVFGNNSRFIVHLTLLCFIFTVKPNIGIEREKLHVQGTLDAVDINAIEIEANYTGPKLEDGKITLNFMNDLVEFFRGSSLESKQWSVLHRKYTFLILRQIRDYFKIQPSLIELKLPTNGKITVCGDIHGNLEDLLHIFDMNGLPSPENYYLFNGNFVNRQPLSVECALIYFGYKLLYPGAFFINRGNHEDIKESLKQYGLAEEIQTKYPENEKILHGFWEVFQWLPLAHLISAKIAVKSEDTSSCQKENFIGKYIDKGHRFYKKILNKWLNPFNWSGACAPTHGRVLVIHGGLPSKGNVTLEDIKQIKRGCDALDAGHTSLMFDILWSDPGRLDGVHQNKLRYASIQFGPNVTESFCERNKIDFIIRSHIALPDGYHVEHNGRIVTVFSTANHHTENPGAIVVLESSSLEPRFTTFARGTYLKQCNTTGRVFTLTRWSDKKNIRVGRYWTSSADPTRGGQRG</sequence>
<dbReference type="GO" id="GO:0004722">
    <property type="term" value="F:protein serine/threonine phosphatase activity"/>
    <property type="evidence" value="ECO:0007669"/>
    <property type="project" value="UniProtKB-EC"/>
</dbReference>
<keyword evidence="3" id="KW-0677">Repeat</keyword>
<gene>
    <name evidence="9" type="ORF">BEMITA_LOCUS11995</name>
</gene>
<evidence type="ECO:0000256" key="2">
    <source>
        <dbReference type="ARBA" id="ARBA00022723"/>
    </source>
</evidence>
<dbReference type="InterPro" id="IPR006186">
    <property type="entry name" value="Ser/Thr-sp_prot-phosphatase"/>
</dbReference>
<evidence type="ECO:0000256" key="4">
    <source>
        <dbReference type="ARBA" id="ARBA00022801"/>
    </source>
</evidence>
<keyword evidence="2" id="KW-0479">Metal-binding</keyword>
<keyword evidence="4 7" id="KW-0378">Hydrolase</keyword>
<dbReference type="GO" id="GO:0046872">
    <property type="term" value="F:metal ion binding"/>
    <property type="evidence" value="ECO:0007669"/>
    <property type="project" value="UniProtKB-KW"/>
</dbReference>